<proteinExistence type="predicted"/>
<dbReference type="RefSeq" id="WP_062282948.1">
    <property type="nucleotide sequence ID" value="NZ_LTBC01000003.1"/>
</dbReference>
<dbReference type="PANTHER" id="PTHR35400:SF1">
    <property type="entry name" value="SLR1083 PROTEIN"/>
    <property type="match status" value="1"/>
</dbReference>
<keyword evidence="3" id="KW-1185">Reference proteome</keyword>
<dbReference type="Gene3D" id="3.90.1570.10">
    <property type="entry name" value="tt1808, chain A"/>
    <property type="match status" value="1"/>
</dbReference>
<dbReference type="OrthoDB" id="196625at2"/>
<evidence type="ECO:0000259" key="1">
    <source>
        <dbReference type="Pfam" id="PF05685"/>
    </source>
</evidence>
<evidence type="ECO:0000313" key="3">
    <source>
        <dbReference type="Proteomes" id="UP000075670"/>
    </source>
</evidence>
<gene>
    <name evidence="2" type="ORF">MOMUL_12750</name>
</gene>
<name>A0A151AYP2_9FIRM</name>
<dbReference type="Proteomes" id="UP000075670">
    <property type="component" value="Unassembled WGS sequence"/>
</dbReference>
<accession>A0A151AYP2</accession>
<dbReference type="AlphaFoldDB" id="A0A151AYP2"/>
<organism evidence="2 3">
    <name type="scientific">Moorella mulderi DSM 14980</name>
    <dbReference type="NCBI Taxonomy" id="1122241"/>
    <lineage>
        <taxon>Bacteria</taxon>
        <taxon>Bacillati</taxon>
        <taxon>Bacillota</taxon>
        <taxon>Clostridia</taxon>
        <taxon>Neomoorellales</taxon>
        <taxon>Neomoorellaceae</taxon>
        <taxon>Neomoorella</taxon>
    </lineage>
</organism>
<evidence type="ECO:0000313" key="2">
    <source>
        <dbReference type="EMBL" id="KYH32673.1"/>
    </source>
</evidence>
<dbReference type="InterPro" id="IPR008538">
    <property type="entry name" value="Uma2"/>
</dbReference>
<dbReference type="InterPro" id="IPR011335">
    <property type="entry name" value="Restrct_endonuc-II-like"/>
</dbReference>
<dbReference type="InterPro" id="IPR012296">
    <property type="entry name" value="Nuclease_put_TT1808"/>
</dbReference>
<reference evidence="2 3" key="1">
    <citation type="submission" date="2016-02" db="EMBL/GenBank/DDBJ databases">
        <title>Genome sequence of Moorella mulderi DSM 14980.</title>
        <authorList>
            <person name="Poehlein A."/>
            <person name="Daniel R."/>
        </authorList>
    </citation>
    <scope>NUCLEOTIDE SEQUENCE [LARGE SCALE GENOMIC DNA]</scope>
    <source>
        <strain evidence="2 3">DSM 14980</strain>
    </source>
</reference>
<dbReference type="SUPFAM" id="SSF52980">
    <property type="entry name" value="Restriction endonuclease-like"/>
    <property type="match status" value="1"/>
</dbReference>
<protein>
    <recommendedName>
        <fullName evidence="1">Putative restriction endonuclease domain-containing protein</fullName>
    </recommendedName>
</protein>
<dbReference type="Pfam" id="PF05685">
    <property type="entry name" value="Uma2"/>
    <property type="match status" value="1"/>
</dbReference>
<sequence>MAAVEVARRRFTVDEYYQMARAGILGENDRVELIDGEIIEMVPIGTRHAACVRRMNRIFSTKIGDNALVDTQNPLRLDQNSEPQPDLMLLKARDDYYASFHPRPEDVLLLVEVADTSVAYDREVKVNLYAKGGVNEVWLVNLQAQQVTAYRLPSPSGYREVKEYGRGDHISLLAFPGLNIPVQDIIPGD</sequence>
<dbReference type="EMBL" id="LTBC01000003">
    <property type="protein sequence ID" value="KYH32673.1"/>
    <property type="molecule type" value="Genomic_DNA"/>
</dbReference>
<dbReference type="CDD" id="cd06260">
    <property type="entry name" value="DUF820-like"/>
    <property type="match status" value="1"/>
</dbReference>
<feature type="domain" description="Putative restriction endonuclease" evidence="1">
    <location>
        <begin position="13"/>
        <end position="183"/>
    </location>
</feature>
<dbReference type="PANTHER" id="PTHR35400">
    <property type="entry name" value="SLR1083 PROTEIN"/>
    <property type="match status" value="1"/>
</dbReference>
<dbReference type="PATRIC" id="fig|1122241.3.peg.1338"/>
<comment type="caution">
    <text evidence="2">The sequence shown here is derived from an EMBL/GenBank/DDBJ whole genome shotgun (WGS) entry which is preliminary data.</text>
</comment>